<keyword evidence="3 6" id="KW-0645">Protease</keyword>
<dbReference type="GO" id="GO:0004252">
    <property type="term" value="F:serine-type endopeptidase activity"/>
    <property type="evidence" value="ECO:0007669"/>
    <property type="project" value="InterPro"/>
</dbReference>
<proteinExistence type="evidence at transcript level"/>
<dbReference type="Pfam" id="PF00089">
    <property type="entry name" value="Trypsin"/>
    <property type="match status" value="1"/>
</dbReference>
<dbReference type="PRINTS" id="PR00722">
    <property type="entry name" value="CHYMOTRYPSIN"/>
</dbReference>
<evidence type="ECO:0000256" key="2">
    <source>
        <dbReference type="ARBA" id="ARBA00024195"/>
    </source>
</evidence>
<name>L7M9I4_RHIPC</name>
<dbReference type="InterPro" id="IPR001254">
    <property type="entry name" value="Trypsin_dom"/>
</dbReference>
<reference evidence="6" key="2">
    <citation type="journal article" date="2015" name="J. Proteomics">
        <title>Sexual differences in the sialomes of the zebra tick, Rhipicephalus pulchellus.</title>
        <authorList>
            <person name="Tan A.W."/>
            <person name="Francischetti I.M."/>
            <person name="Slovak M."/>
            <person name="Kini R.M."/>
            <person name="Ribeiro J.M."/>
        </authorList>
    </citation>
    <scope>NUCLEOTIDE SEQUENCE</scope>
    <source>
        <tissue evidence="6">Salivary gland</tissue>
    </source>
</reference>
<dbReference type="FunFam" id="2.40.10.10:FF:000068">
    <property type="entry name" value="transmembrane protease serine 2"/>
    <property type="match status" value="1"/>
</dbReference>
<keyword evidence="3" id="KW-0720">Serine protease</keyword>
<dbReference type="SMART" id="SM00020">
    <property type="entry name" value="Tryp_SPc"/>
    <property type="match status" value="1"/>
</dbReference>
<dbReference type="InterPro" id="IPR009003">
    <property type="entry name" value="Peptidase_S1_PA"/>
</dbReference>
<dbReference type="AlphaFoldDB" id="L7M9I4"/>
<feature type="domain" description="Peptidase S1" evidence="5">
    <location>
        <begin position="43"/>
        <end position="273"/>
    </location>
</feature>
<organism evidence="6">
    <name type="scientific">Rhipicephalus pulchellus</name>
    <name type="common">Yellow backed tick</name>
    <name type="synonym">Dermacentor pulchellus</name>
    <dbReference type="NCBI Taxonomy" id="72859"/>
    <lineage>
        <taxon>Eukaryota</taxon>
        <taxon>Metazoa</taxon>
        <taxon>Ecdysozoa</taxon>
        <taxon>Arthropoda</taxon>
        <taxon>Chelicerata</taxon>
        <taxon>Arachnida</taxon>
        <taxon>Acari</taxon>
        <taxon>Parasitiformes</taxon>
        <taxon>Ixodida</taxon>
        <taxon>Ixodoidea</taxon>
        <taxon>Ixodidae</taxon>
        <taxon>Rhipicephalinae</taxon>
        <taxon>Rhipicephalus</taxon>
        <taxon>Rhipicephalus</taxon>
    </lineage>
</organism>
<dbReference type="PROSITE" id="PS50240">
    <property type="entry name" value="TRYPSIN_DOM"/>
    <property type="match status" value="1"/>
</dbReference>
<evidence type="ECO:0000256" key="4">
    <source>
        <dbReference type="SAM" id="SignalP"/>
    </source>
</evidence>
<evidence type="ECO:0000256" key="1">
    <source>
        <dbReference type="ARBA" id="ARBA00023157"/>
    </source>
</evidence>
<dbReference type="PROSITE" id="PS00135">
    <property type="entry name" value="TRYPSIN_SER"/>
    <property type="match status" value="1"/>
</dbReference>
<dbReference type="InterPro" id="IPR001314">
    <property type="entry name" value="Peptidase_S1A"/>
</dbReference>
<dbReference type="PROSITE" id="PS00134">
    <property type="entry name" value="TRYPSIN_HIS"/>
    <property type="match status" value="1"/>
</dbReference>
<accession>L7M9I4</accession>
<feature type="signal peptide" evidence="4">
    <location>
        <begin position="1"/>
        <end position="24"/>
    </location>
</feature>
<protein>
    <submittedName>
        <fullName evidence="6">Putative tick serine protease</fullName>
    </submittedName>
</protein>
<dbReference type="EMBL" id="GACK01004512">
    <property type="protein sequence ID" value="JAA60522.1"/>
    <property type="molecule type" value="mRNA"/>
</dbReference>
<keyword evidence="4" id="KW-0732">Signal</keyword>
<keyword evidence="1" id="KW-1015">Disulfide bond</keyword>
<dbReference type="InterPro" id="IPR033116">
    <property type="entry name" value="TRYPSIN_SER"/>
</dbReference>
<dbReference type="GO" id="GO:0006508">
    <property type="term" value="P:proteolysis"/>
    <property type="evidence" value="ECO:0007669"/>
    <property type="project" value="UniProtKB-KW"/>
</dbReference>
<evidence type="ECO:0000259" key="5">
    <source>
        <dbReference type="PROSITE" id="PS50240"/>
    </source>
</evidence>
<evidence type="ECO:0000313" key="6">
    <source>
        <dbReference type="EMBL" id="JAA60522.1"/>
    </source>
</evidence>
<dbReference type="PANTHER" id="PTHR24256">
    <property type="entry name" value="TRYPTASE-RELATED"/>
    <property type="match status" value="1"/>
</dbReference>
<dbReference type="SUPFAM" id="SSF50494">
    <property type="entry name" value="Trypsin-like serine proteases"/>
    <property type="match status" value="1"/>
</dbReference>
<feature type="chain" id="PRO_5003981472" evidence="4">
    <location>
        <begin position="25"/>
        <end position="297"/>
    </location>
</feature>
<sequence length="297" mass="32490">MTPIMVKCLMALSLLLVTLEELSAQKEILNPEGCGVSSYKTMIVNGTKVKDTQYPWVVYLDTYFPTIKLYCGGTIITKRHVLTAAHCLMNKAYVYVQKVIVSYGSVHRRHGTKVDATKMFIHKGFDYVNGVNDIALLEVKYPFPFGKAVAPICLPLAPSPIAYKDAIAAGWGSLYLGGRGKDFLRHTTSTIFPDTICARIYTRYVGGLQCCARKRGKGICKGDSGGPLMIRTGVGRYQQVGVTSYVYGICGGDYPDVYTLVSGHTNWLTRGVSSSAGYMPLHTGNAYTLESGPFFIA</sequence>
<dbReference type="InterPro" id="IPR018114">
    <property type="entry name" value="TRYPSIN_HIS"/>
</dbReference>
<evidence type="ECO:0000256" key="3">
    <source>
        <dbReference type="RuleBase" id="RU363034"/>
    </source>
</evidence>
<reference evidence="6" key="1">
    <citation type="submission" date="2012-11" db="EMBL/GenBank/DDBJ databases">
        <authorList>
            <person name="Lucero-Rivera Y.E."/>
            <person name="Tovar-Ramirez D."/>
        </authorList>
    </citation>
    <scope>NUCLEOTIDE SEQUENCE</scope>
    <source>
        <tissue evidence="6">Salivary gland</tissue>
    </source>
</reference>
<comment type="similarity">
    <text evidence="2">Belongs to the peptidase S1 family. CLIP subfamily.</text>
</comment>
<dbReference type="Gene3D" id="2.40.10.10">
    <property type="entry name" value="Trypsin-like serine proteases"/>
    <property type="match status" value="1"/>
</dbReference>
<dbReference type="CDD" id="cd00190">
    <property type="entry name" value="Tryp_SPc"/>
    <property type="match status" value="1"/>
</dbReference>
<dbReference type="InterPro" id="IPR051487">
    <property type="entry name" value="Ser/Thr_Proteases_Immune/Dev"/>
</dbReference>
<dbReference type="InterPro" id="IPR043504">
    <property type="entry name" value="Peptidase_S1_PA_chymotrypsin"/>
</dbReference>
<keyword evidence="3" id="KW-0378">Hydrolase</keyword>